<comment type="similarity">
    <text evidence="1">Belongs to the glutaminase PdxT/SNO family.</text>
</comment>
<dbReference type="EC" id="3.5.1.2" evidence="3"/>
<dbReference type="PANTHER" id="PTHR31559">
    <property type="entry name" value="PYRIDOXAL 5'-PHOSPHATE SYNTHASE SUBUNIT SNO"/>
    <property type="match status" value="1"/>
</dbReference>
<sequence length="742" mass="81130">MITIGILALQGAFAEHQTRLQNLRLKHKITAPLVKTPEDLQRCDALIIPGGESTTIALLARLSGLLEPLKEFIRVKPVWGTCAGAILLSQSVTNAKKDGQELLGGIDVDIARNGWGSQVESFEAPLDVNGLSDPSVPFTGIFIRAPVVLGLSTDAPIRIIARLPPHLLPEPIDDPNDPRTIVALRQGLHLLTTFHPELTQDDRFHDYFARHLCDCGGRRTLSCFATSTNNNLVIADVSISIRTAHSPPRKMLSGVLLALSVLGSLAGTNARKMMTKAELHARQAEAAKRFQRIPRANAPATPKVKNITFTNPKASAAVSLIAPLEFYVDGTTIPEVDFDVGPSWSGLLPISSDPNETRKLFFWFFPPGPEGSLDDLIFWTNGGPGCSSLEGLLQENGPFSWSWGTAKPIVNVNSWTNLSSILYLEQPVGTDDLASQVVGFMQQFLEVFSELKGKKLYVSGESVDIANFIYENPTLLDLSLQGIWIADPVLGWDVVQSEIPVVDFVRKYQNVFAFNNSFMAELDAIAAKCNYAGYYEKFATFPPAGPLPLPGKSTSADRGCDIWETVFEAALVKNPAFNIYRIFDTFPILWDVLGFPGSFENIQLAPLYFDRADVKKAIHAPANVQWSECSDVNVFPRGDASLPSSFTVLPNVIEKSPRTVIVHGLADFILIAEGARNGLQGFQTPIQDDSFLVDGVGPLGTAHTERNLTFLEVELSGHMTPQFSPLAAFQSMQFLMGFRSTP</sequence>
<dbReference type="CDD" id="cd01749">
    <property type="entry name" value="GATase1_PB"/>
    <property type="match status" value="1"/>
</dbReference>
<dbReference type="GO" id="GO:0016829">
    <property type="term" value="F:lyase activity"/>
    <property type="evidence" value="ECO:0007669"/>
    <property type="project" value="UniProtKB-KW"/>
</dbReference>
<protein>
    <recommendedName>
        <fullName evidence="3">glutaminase</fullName>
        <ecNumber evidence="3">3.5.1.2</ecNumber>
    </recommendedName>
</protein>
<keyword evidence="5" id="KW-0645">Protease</keyword>
<dbReference type="Gene3D" id="3.40.50.1820">
    <property type="entry name" value="alpha/beta hydrolase"/>
    <property type="match status" value="1"/>
</dbReference>
<dbReference type="Pfam" id="PF00450">
    <property type="entry name" value="Peptidase_S10"/>
    <property type="match status" value="2"/>
</dbReference>
<dbReference type="GO" id="GO:0004185">
    <property type="term" value="F:serine-type carboxypeptidase activity"/>
    <property type="evidence" value="ECO:0007669"/>
    <property type="project" value="InterPro"/>
</dbReference>
<dbReference type="Gene3D" id="3.40.50.880">
    <property type="match status" value="1"/>
</dbReference>
<comment type="caution">
    <text evidence="11">The sequence shown here is derived from an EMBL/GenBank/DDBJ whole genome shotgun (WGS) entry which is preliminary data.</text>
</comment>
<keyword evidence="12" id="KW-1185">Reference proteome</keyword>
<keyword evidence="8" id="KW-0325">Glycoprotein</keyword>
<name>A0AAW0DQ96_9AGAR</name>
<evidence type="ECO:0000256" key="5">
    <source>
        <dbReference type="ARBA" id="ARBA00022670"/>
    </source>
</evidence>
<dbReference type="GO" id="GO:0005829">
    <property type="term" value="C:cytosol"/>
    <property type="evidence" value="ECO:0007669"/>
    <property type="project" value="TreeGrafter"/>
</dbReference>
<dbReference type="Pfam" id="PF01174">
    <property type="entry name" value="SNO"/>
    <property type="match status" value="1"/>
</dbReference>
<dbReference type="AlphaFoldDB" id="A0AAW0DQ96"/>
<dbReference type="SUPFAM" id="SSF53474">
    <property type="entry name" value="alpha/beta-Hydrolases"/>
    <property type="match status" value="1"/>
</dbReference>
<dbReference type="SUPFAM" id="SSF52317">
    <property type="entry name" value="Class I glutamine amidotransferase-like"/>
    <property type="match status" value="1"/>
</dbReference>
<evidence type="ECO:0000256" key="6">
    <source>
        <dbReference type="ARBA" id="ARBA00022801"/>
    </source>
</evidence>
<comment type="similarity">
    <text evidence="2">Belongs to the peptidase S10 family.</text>
</comment>
<dbReference type="PROSITE" id="PS51130">
    <property type="entry name" value="PDXT_SNO_2"/>
    <property type="match status" value="1"/>
</dbReference>
<comment type="catalytic activity">
    <reaction evidence="10">
        <text>L-glutamine + H2O = L-glutamate + NH4(+)</text>
        <dbReference type="Rhea" id="RHEA:15889"/>
        <dbReference type="ChEBI" id="CHEBI:15377"/>
        <dbReference type="ChEBI" id="CHEBI:28938"/>
        <dbReference type="ChEBI" id="CHEBI:29985"/>
        <dbReference type="ChEBI" id="CHEBI:58359"/>
        <dbReference type="EC" id="3.5.1.2"/>
    </reaction>
</comment>
<evidence type="ECO:0000256" key="2">
    <source>
        <dbReference type="ARBA" id="ARBA00009431"/>
    </source>
</evidence>
<evidence type="ECO:0000256" key="8">
    <source>
        <dbReference type="ARBA" id="ARBA00023180"/>
    </source>
</evidence>
<evidence type="ECO:0000256" key="3">
    <source>
        <dbReference type="ARBA" id="ARBA00012918"/>
    </source>
</evidence>
<dbReference type="NCBIfam" id="TIGR03800">
    <property type="entry name" value="PLP_synth_Pdx2"/>
    <property type="match status" value="1"/>
</dbReference>
<evidence type="ECO:0000256" key="1">
    <source>
        <dbReference type="ARBA" id="ARBA00008345"/>
    </source>
</evidence>
<keyword evidence="7" id="KW-0315">Glutamine amidotransferase</keyword>
<dbReference type="InterPro" id="IPR002161">
    <property type="entry name" value="PdxT/SNO"/>
</dbReference>
<dbReference type="GO" id="GO:0008614">
    <property type="term" value="P:pyridoxine metabolic process"/>
    <property type="evidence" value="ECO:0007669"/>
    <property type="project" value="TreeGrafter"/>
</dbReference>
<evidence type="ECO:0000256" key="4">
    <source>
        <dbReference type="ARBA" id="ARBA00022645"/>
    </source>
</evidence>
<dbReference type="InterPro" id="IPR029058">
    <property type="entry name" value="AB_hydrolase_fold"/>
</dbReference>
<dbReference type="InterPro" id="IPR029062">
    <property type="entry name" value="Class_I_gatase-like"/>
</dbReference>
<dbReference type="HAMAP" id="MF_01615">
    <property type="entry name" value="PdxT"/>
    <property type="match status" value="1"/>
</dbReference>
<dbReference type="InterPro" id="IPR001563">
    <property type="entry name" value="Peptidase_S10"/>
</dbReference>
<evidence type="ECO:0000256" key="7">
    <source>
        <dbReference type="ARBA" id="ARBA00022962"/>
    </source>
</evidence>
<dbReference type="PANTHER" id="PTHR31559:SF0">
    <property type="entry name" value="PYRIDOXAL 5'-PHOSPHATE SYNTHASE SUBUNIT SNO1-RELATED"/>
    <property type="match status" value="1"/>
</dbReference>
<keyword evidence="4" id="KW-0121">Carboxypeptidase</keyword>
<evidence type="ECO:0000313" key="11">
    <source>
        <dbReference type="EMBL" id="KAK7053792.1"/>
    </source>
</evidence>
<dbReference type="PROSITE" id="PS01236">
    <property type="entry name" value="PDXT_SNO_1"/>
    <property type="match status" value="1"/>
</dbReference>
<keyword evidence="9" id="KW-0456">Lyase</keyword>
<evidence type="ECO:0000256" key="10">
    <source>
        <dbReference type="ARBA" id="ARBA00049534"/>
    </source>
</evidence>
<dbReference type="GO" id="GO:1903600">
    <property type="term" value="C:glutaminase complex"/>
    <property type="evidence" value="ECO:0007669"/>
    <property type="project" value="TreeGrafter"/>
</dbReference>
<gene>
    <name evidence="11" type="ORF">R3P38DRAFT_3305216</name>
</gene>
<keyword evidence="6" id="KW-0378">Hydrolase</keyword>
<reference evidence="11 12" key="1">
    <citation type="journal article" date="2024" name="J Genomics">
        <title>Draft genome sequencing and assembly of Favolaschia claudopus CIRM-BRFM 2984 isolated from oak limbs.</title>
        <authorList>
            <person name="Navarro D."/>
            <person name="Drula E."/>
            <person name="Chaduli D."/>
            <person name="Cazenave R."/>
            <person name="Ahrendt S."/>
            <person name="Wang J."/>
            <person name="Lipzen A."/>
            <person name="Daum C."/>
            <person name="Barry K."/>
            <person name="Grigoriev I.V."/>
            <person name="Favel A."/>
            <person name="Rosso M.N."/>
            <person name="Martin F."/>
        </authorList>
    </citation>
    <scope>NUCLEOTIDE SEQUENCE [LARGE SCALE GENOMIC DNA]</scope>
    <source>
        <strain evidence="11 12">CIRM-BRFM 2984</strain>
    </source>
</reference>
<evidence type="ECO:0000313" key="12">
    <source>
        <dbReference type="Proteomes" id="UP001362999"/>
    </source>
</evidence>
<evidence type="ECO:0000256" key="9">
    <source>
        <dbReference type="ARBA" id="ARBA00023239"/>
    </source>
</evidence>
<dbReference type="GO" id="GO:0004359">
    <property type="term" value="F:glutaminase activity"/>
    <property type="evidence" value="ECO:0007669"/>
    <property type="project" value="UniProtKB-EC"/>
</dbReference>
<accession>A0AAW0DQ96</accession>
<dbReference type="EMBL" id="JAWWNJ010000006">
    <property type="protein sequence ID" value="KAK7053792.1"/>
    <property type="molecule type" value="Genomic_DNA"/>
</dbReference>
<dbReference type="GO" id="GO:0042823">
    <property type="term" value="P:pyridoxal phosphate biosynthetic process"/>
    <property type="evidence" value="ECO:0007669"/>
    <property type="project" value="InterPro"/>
</dbReference>
<dbReference type="GO" id="GO:0006508">
    <property type="term" value="P:proteolysis"/>
    <property type="evidence" value="ECO:0007669"/>
    <property type="project" value="UniProtKB-KW"/>
</dbReference>
<dbReference type="InterPro" id="IPR021196">
    <property type="entry name" value="PdxT/SNO_CS"/>
</dbReference>
<organism evidence="11 12">
    <name type="scientific">Favolaschia claudopus</name>
    <dbReference type="NCBI Taxonomy" id="2862362"/>
    <lineage>
        <taxon>Eukaryota</taxon>
        <taxon>Fungi</taxon>
        <taxon>Dikarya</taxon>
        <taxon>Basidiomycota</taxon>
        <taxon>Agaricomycotina</taxon>
        <taxon>Agaricomycetes</taxon>
        <taxon>Agaricomycetidae</taxon>
        <taxon>Agaricales</taxon>
        <taxon>Marasmiineae</taxon>
        <taxon>Mycenaceae</taxon>
        <taxon>Favolaschia</taxon>
    </lineage>
</organism>
<proteinExistence type="inferred from homology"/>
<dbReference type="Proteomes" id="UP001362999">
    <property type="component" value="Unassembled WGS sequence"/>
</dbReference>